<protein>
    <submittedName>
        <fullName evidence="2">Uncharacterized protein</fullName>
    </submittedName>
</protein>
<accession>A0A8J2LRW9</accession>
<evidence type="ECO:0000313" key="2">
    <source>
        <dbReference type="EMBL" id="CAG7826970.1"/>
    </source>
</evidence>
<feature type="region of interest" description="Disordered" evidence="1">
    <location>
        <begin position="1"/>
        <end position="32"/>
    </location>
</feature>
<dbReference type="AlphaFoldDB" id="A0A8J2LRW9"/>
<keyword evidence="3" id="KW-1185">Reference proteome</keyword>
<organism evidence="2 3">
    <name type="scientific">Allacma fusca</name>
    <dbReference type="NCBI Taxonomy" id="39272"/>
    <lineage>
        <taxon>Eukaryota</taxon>
        <taxon>Metazoa</taxon>
        <taxon>Ecdysozoa</taxon>
        <taxon>Arthropoda</taxon>
        <taxon>Hexapoda</taxon>
        <taxon>Collembola</taxon>
        <taxon>Symphypleona</taxon>
        <taxon>Sminthuridae</taxon>
        <taxon>Allacma</taxon>
    </lineage>
</organism>
<comment type="caution">
    <text evidence="2">The sequence shown here is derived from an EMBL/GenBank/DDBJ whole genome shotgun (WGS) entry which is preliminary data.</text>
</comment>
<dbReference type="EMBL" id="CAJVCH010541826">
    <property type="protein sequence ID" value="CAG7826970.1"/>
    <property type="molecule type" value="Genomic_DNA"/>
</dbReference>
<sequence>MPEKSAKKSPLTGRRPQSFSHISIPRKVDSPNNNIQYSRFTWTILNLTDPSPRVSRRSTCSCAIRV</sequence>
<reference evidence="2" key="1">
    <citation type="submission" date="2021-06" db="EMBL/GenBank/DDBJ databases">
        <authorList>
            <person name="Hodson N. C."/>
            <person name="Mongue J. A."/>
            <person name="Jaron S. K."/>
        </authorList>
    </citation>
    <scope>NUCLEOTIDE SEQUENCE</scope>
</reference>
<dbReference type="Proteomes" id="UP000708208">
    <property type="component" value="Unassembled WGS sequence"/>
</dbReference>
<gene>
    <name evidence="2" type="ORF">AFUS01_LOCUS36990</name>
</gene>
<name>A0A8J2LRW9_9HEXA</name>
<proteinExistence type="predicted"/>
<evidence type="ECO:0000313" key="3">
    <source>
        <dbReference type="Proteomes" id="UP000708208"/>
    </source>
</evidence>
<evidence type="ECO:0000256" key="1">
    <source>
        <dbReference type="SAM" id="MobiDB-lite"/>
    </source>
</evidence>